<dbReference type="Pfam" id="PF00756">
    <property type="entry name" value="Esterase"/>
    <property type="match status" value="1"/>
</dbReference>
<protein>
    <submittedName>
        <fullName evidence="2">Esterase family protein</fullName>
    </submittedName>
</protein>
<name>A0A4R0IV17_9ACTN</name>
<dbReference type="RefSeq" id="WP_131498210.1">
    <property type="nucleotide sequence ID" value="NZ_SJKC01000003.1"/>
</dbReference>
<reference evidence="2 3" key="1">
    <citation type="submission" date="2019-02" db="EMBL/GenBank/DDBJ databases">
        <title>Kribbella capetownensis sp. nov. and Kribbella speibonae sp. nov., isolated from soil.</title>
        <authorList>
            <person name="Curtis S.M."/>
            <person name="Norton I."/>
            <person name="Everest G.J."/>
            <person name="Meyers P.R."/>
        </authorList>
    </citation>
    <scope>NUCLEOTIDE SEQUENCE [LARGE SCALE GENOMIC DNA]</scope>
    <source>
        <strain evidence="2 3">YM55</strain>
    </source>
</reference>
<feature type="chain" id="PRO_5038380462" evidence="1">
    <location>
        <begin position="22"/>
        <end position="360"/>
    </location>
</feature>
<evidence type="ECO:0000256" key="1">
    <source>
        <dbReference type="SAM" id="SignalP"/>
    </source>
</evidence>
<dbReference type="PANTHER" id="PTHR48098">
    <property type="entry name" value="ENTEROCHELIN ESTERASE-RELATED"/>
    <property type="match status" value="1"/>
</dbReference>
<dbReference type="Proteomes" id="UP000294225">
    <property type="component" value="Unassembled WGS sequence"/>
</dbReference>
<dbReference type="AlphaFoldDB" id="A0A4R0IV17"/>
<dbReference type="EMBL" id="SJKC01000003">
    <property type="protein sequence ID" value="TCC36384.1"/>
    <property type="molecule type" value="Genomic_DNA"/>
</dbReference>
<accession>A0A4R0IV17</accession>
<feature type="signal peptide" evidence="1">
    <location>
        <begin position="1"/>
        <end position="21"/>
    </location>
</feature>
<comment type="caution">
    <text evidence="2">The sequence shown here is derived from an EMBL/GenBank/DDBJ whole genome shotgun (WGS) entry which is preliminary data.</text>
</comment>
<sequence length="360" mass="37909">MTIRKVLAGLGSMLIALAAIAAGGSDAVAAPSDATTDSTALSAAALLNPDPNLDSSACLPEDTTTVTGSRIRHITVAQTRVSVLLPPQYGKSNRRYPVLYLLHGGTNNEDSFLVYTNLISVTSTLPDDEQYIVVTPFAQYGGFYVDWKDGSHLIESFITNSVIPAVDSTFRTQSDAAHRAVAGISMGGWGAMHLGVTHPDLFGAVGSMSGLLNSQDPDQQAVMLAVAQDQRACADGLSAGQYDPFGMLGDPVTDADRWAAANPVLNSSRLTGKDLWLSSSSGLPCDEEDIASGSTGSVEALPAHTTLEMYLALQKNGIASTYLLRACGLHTLRYFNLQLADYLPHVGAYFGSLPDSGPSH</sequence>
<dbReference type="InterPro" id="IPR029058">
    <property type="entry name" value="AB_hydrolase_fold"/>
</dbReference>
<evidence type="ECO:0000313" key="3">
    <source>
        <dbReference type="Proteomes" id="UP000294225"/>
    </source>
</evidence>
<proteinExistence type="predicted"/>
<dbReference type="SUPFAM" id="SSF53474">
    <property type="entry name" value="alpha/beta-Hydrolases"/>
    <property type="match status" value="1"/>
</dbReference>
<dbReference type="GO" id="GO:0016747">
    <property type="term" value="F:acyltransferase activity, transferring groups other than amino-acyl groups"/>
    <property type="evidence" value="ECO:0007669"/>
    <property type="project" value="TreeGrafter"/>
</dbReference>
<dbReference type="InterPro" id="IPR050583">
    <property type="entry name" value="Mycobacterial_A85_antigen"/>
</dbReference>
<dbReference type="Gene3D" id="3.40.50.1820">
    <property type="entry name" value="alpha/beta hydrolase"/>
    <property type="match status" value="1"/>
</dbReference>
<dbReference type="InterPro" id="IPR000801">
    <property type="entry name" value="Esterase-like"/>
</dbReference>
<evidence type="ECO:0000313" key="2">
    <source>
        <dbReference type="EMBL" id="TCC36384.1"/>
    </source>
</evidence>
<organism evidence="2 3">
    <name type="scientific">Kribbella speibonae</name>
    <dbReference type="NCBI Taxonomy" id="1572660"/>
    <lineage>
        <taxon>Bacteria</taxon>
        <taxon>Bacillati</taxon>
        <taxon>Actinomycetota</taxon>
        <taxon>Actinomycetes</taxon>
        <taxon>Propionibacteriales</taxon>
        <taxon>Kribbellaceae</taxon>
        <taxon>Kribbella</taxon>
    </lineage>
</organism>
<keyword evidence="1" id="KW-0732">Signal</keyword>
<dbReference type="PANTHER" id="PTHR48098:SF1">
    <property type="entry name" value="DIACYLGLYCEROL ACYLTRANSFERASE_MYCOLYLTRANSFERASE AG85A"/>
    <property type="match status" value="1"/>
</dbReference>
<gene>
    <name evidence="2" type="ORF">E0H92_27470</name>
</gene>